<dbReference type="EMBL" id="QOIP01000005">
    <property type="protein sequence ID" value="RLU22751.1"/>
    <property type="molecule type" value="Genomic_DNA"/>
</dbReference>
<feature type="chain" id="PRO_5036289226" evidence="1">
    <location>
        <begin position="21"/>
        <end position="112"/>
    </location>
</feature>
<dbReference type="AlphaFoldDB" id="A0A026WAR8"/>
<keyword evidence="4" id="KW-1185">Reference proteome</keyword>
<dbReference type="InterPro" id="IPR005055">
    <property type="entry name" value="A10/PebIII"/>
</dbReference>
<evidence type="ECO:0000313" key="2">
    <source>
        <dbReference type="EMBL" id="EZA53187.1"/>
    </source>
</evidence>
<accession>A0A026WAR8</accession>
<dbReference type="PANTHER" id="PTHR11257">
    <property type="entry name" value="CHEMOSENSORY PROTEIN-RELATED"/>
    <property type="match status" value="1"/>
</dbReference>
<evidence type="ECO:0000313" key="3">
    <source>
        <dbReference type="EMBL" id="RLU22751.1"/>
    </source>
</evidence>
<dbReference type="OrthoDB" id="8183954at2759"/>
<dbReference type="EMBL" id="KK107293">
    <property type="protein sequence ID" value="EZA53187.1"/>
    <property type="molecule type" value="Genomic_DNA"/>
</dbReference>
<feature type="signal peptide" evidence="1">
    <location>
        <begin position="1"/>
        <end position="20"/>
    </location>
</feature>
<dbReference type="Proteomes" id="UP000279307">
    <property type="component" value="Chromosome 5"/>
</dbReference>
<dbReference type="Gene3D" id="1.10.2080.10">
    <property type="entry name" value="Insect odorant-binding protein A10/Ejaculatory bulb-specific protein 3"/>
    <property type="match status" value="1"/>
</dbReference>
<dbReference type="PANTHER" id="PTHR11257:SF13">
    <property type="entry name" value="GEO07322P1"/>
    <property type="match status" value="1"/>
</dbReference>
<dbReference type="Pfam" id="PF03392">
    <property type="entry name" value="OS-D"/>
    <property type="match status" value="1"/>
</dbReference>
<organism evidence="2 4">
    <name type="scientific">Ooceraea biroi</name>
    <name type="common">Clonal raider ant</name>
    <name type="synonym">Cerapachys biroi</name>
    <dbReference type="NCBI Taxonomy" id="2015173"/>
    <lineage>
        <taxon>Eukaryota</taxon>
        <taxon>Metazoa</taxon>
        <taxon>Ecdysozoa</taxon>
        <taxon>Arthropoda</taxon>
        <taxon>Hexapoda</taxon>
        <taxon>Insecta</taxon>
        <taxon>Pterygota</taxon>
        <taxon>Neoptera</taxon>
        <taxon>Endopterygota</taxon>
        <taxon>Hymenoptera</taxon>
        <taxon>Apocrita</taxon>
        <taxon>Aculeata</taxon>
        <taxon>Formicoidea</taxon>
        <taxon>Formicidae</taxon>
        <taxon>Dorylinae</taxon>
        <taxon>Ooceraea</taxon>
    </lineage>
</organism>
<sequence>MARLCISIVISSVVLTCCYAQEFYPDTYDNFDVLAALNDAKTQEQYYKCFIDAGPCVTDSQIFFKEHVFQAIRTNCKKCTKKQKGMLIIAREWYKKNKPDQWHVLLTMSAKA</sequence>
<proteinExistence type="predicted"/>
<protein>
    <submittedName>
        <fullName evidence="3">ObirCsp15</fullName>
    </submittedName>
</protein>
<reference evidence="2 4" key="1">
    <citation type="journal article" date="2014" name="Curr. Biol.">
        <title>The genome of the clonal raider ant Cerapachys biroi.</title>
        <authorList>
            <person name="Oxley P.R."/>
            <person name="Ji L."/>
            <person name="Fetter-Pruneda I."/>
            <person name="McKenzie S.K."/>
            <person name="Li C."/>
            <person name="Hu H."/>
            <person name="Zhang G."/>
            <person name="Kronauer D.J."/>
        </authorList>
    </citation>
    <scope>NUCLEOTIDE SEQUENCE [LARGE SCALE GENOMIC DNA]</scope>
</reference>
<reference evidence="3" key="3">
    <citation type="submission" date="2018-07" db="EMBL/GenBank/DDBJ databases">
        <authorList>
            <person name="Mckenzie S.K."/>
            <person name="Kronauer D.J.C."/>
        </authorList>
    </citation>
    <scope>NUCLEOTIDE SEQUENCE</scope>
    <source>
        <strain evidence="3">Clonal line C1</strain>
    </source>
</reference>
<keyword evidence="1" id="KW-0732">Signal</keyword>
<dbReference type="InterPro" id="IPR036682">
    <property type="entry name" value="OS_D_A10/PebIII_sf"/>
</dbReference>
<dbReference type="OMA" id="MARLCIS"/>
<dbReference type="SUPFAM" id="SSF100910">
    <property type="entry name" value="Chemosensory protein Csp2"/>
    <property type="match status" value="1"/>
</dbReference>
<name>A0A026WAR8_OOCBI</name>
<evidence type="ECO:0000256" key="1">
    <source>
        <dbReference type="SAM" id="SignalP"/>
    </source>
</evidence>
<dbReference type="Proteomes" id="UP000053097">
    <property type="component" value="Unassembled WGS sequence"/>
</dbReference>
<reference evidence="3" key="2">
    <citation type="journal article" date="2018" name="Genome Res.">
        <title>The genomic architecture and molecular evolution of ant odorant receptors.</title>
        <authorList>
            <person name="McKenzie S.K."/>
            <person name="Kronauer D.J.C."/>
        </authorList>
    </citation>
    <scope>NUCLEOTIDE SEQUENCE [LARGE SCALE GENOMIC DNA]</scope>
    <source>
        <strain evidence="3">Clonal line C1</strain>
    </source>
</reference>
<evidence type="ECO:0000313" key="4">
    <source>
        <dbReference type="Proteomes" id="UP000053097"/>
    </source>
</evidence>
<gene>
    <name evidence="3" type="ORF">DMN91_005029</name>
    <name evidence="2" type="ORF">X777_06266</name>
</gene>